<keyword evidence="9" id="KW-0508">mRNA splicing</keyword>
<evidence type="ECO:0000256" key="8">
    <source>
        <dbReference type="ARBA" id="ARBA00022884"/>
    </source>
</evidence>
<evidence type="ECO:0000256" key="14">
    <source>
        <dbReference type="SAM" id="MobiDB-lite"/>
    </source>
</evidence>
<evidence type="ECO:0000256" key="13">
    <source>
        <dbReference type="PROSITE-ProRule" id="PRU00723"/>
    </source>
</evidence>
<dbReference type="EMBL" id="JAOPGA020001393">
    <property type="protein sequence ID" value="KAL0488044.1"/>
    <property type="molecule type" value="Genomic_DNA"/>
</dbReference>
<dbReference type="GO" id="GO:0017070">
    <property type="term" value="F:U6 snRNA binding"/>
    <property type="evidence" value="ECO:0007669"/>
    <property type="project" value="TreeGrafter"/>
</dbReference>
<evidence type="ECO:0000313" key="18">
    <source>
        <dbReference type="Proteomes" id="UP001431209"/>
    </source>
</evidence>
<proteinExistence type="inferred from homology"/>
<dbReference type="InterPro" id="IPR000504">
    <property type="entry name" value="RRM_dom"/>
</dbReference>
<evidence type="ECO:0000256" key="12">
    <source>
        <dbReference type="PROSITE-ProRule" id="PRU00176"/>
    </source>
</evidence>
<dbReference type="PANTHER" id="PTHR14089:SF2">
    <property type="entry name" value="PRE-MRNA-SPLICING FACTOR CWC2"/>
    <property type="match status" value="1"/>
</dbReference>
<gene>
    <name evidence="17" type="ORF">AKO1_015245</name>
</gene>
<dbReference type="InterPro" id="IPR032297">
    <property type="entry name" value="Torus"/>
</dbReference>
<dbReference type="AlphaFoldDB" id="A0AAW2ZF91"/>
<feature type="compositionally biased region" description="Polar residues" evidence="14">
    <location>
        <begin position="288"/>
        <end position="311"/>
    </location>
</feature>
<dbReference type="Pfam" id="PF16131">
    <property type="entry name" value="Torus"/>
    <property type="match status" value="1"/>
</dbReference>
<dbReference type="GO" id="GO:0008380">
    <property type="term" value="P:RNA splicing"/>
    <property type="evidence" value="ECO:0007669"/>
    <property type="project" value="UniProtKB-KW"/>
</dbReference>
<evidence type="ECO:0000256" key="11">
    <source>
        <dbReference type="ARBA" id="ARBA00023306"/>
    </source>
</evidence>
<evidence type="ECO:0000256" key="1">
    <source>
        <dbReference type="ARBA" id="ARBA00004123"/>
    </source>
</evidence>
<feature type="zinc finger region" description="C3H1-type" evidence="13">
    <location>
        <begin position="91"/>
        <end position="113"/>
    </location>
</feature>
<keyword evidence="10" id="KW-0539">Nucleus</keyword>
<comment type="caution">
    <text evidence="17">The sequence shown here is derived from an EMBL/GenBank/DDBJ whole genome shotgun (WGS) entry which is preliminary data.</text>
</comment>
<keyword evidence="5" id="KW-0747">Spliceosome</keyword>
<dbReference type="InterPro" id="IPR034181">
    <property type="entry name" value="Cwc2_RRM"/>
</dbReference>
<evidence type="ECO:0000256" key="10">
    <source>
        <dbReference type="ARBA" id="ARBA00023242"/>
    </source>
</evidence>
<feature type="domain" description="C3H1-type" evidence="16">
    <location>
        <begin position="91"/>
        <end position="113"/>
    </location>
</feature>
<organism evidence="17 18">
    <name type="scientific">Acrasis kona</name>
    <dbReference type="NCBI Taxonomy" id="1008807"/>
    <lineage>
        <taxon>Eukaryota</taxon>
        <taxon>Discoba</taxon>
        <taxon>Heterolobosea</taxon>
        <taxon>Tetramitia</taxon>
        <taxon>Eutetramitia</taxon>
        <taxon>Acrasidae</taxon>
        <taxon>Acrasis</taxon>
    </lineage>
</organism>
<dbReference type="PANTHER" id="PTHR14089">
    <property type="entry name" value="PRE-MRNA-SPLICING FACTOR RBM22"/>
    <property type="match status" value="1"/>
</dbReference>
<keyword evidence="8 12" id="KW-0694">RNA-binding</keyword>
<dbReference type="GO" id="GO:0006397">
    <property type="term" value="P:mRNA processing"/>
    <property type="evidence" value="ECO:0007669"/>
    <property type="project" value="UniProtKB-KW"/>
</dbReference>
<keyword evidence="18" id="KW-1185">Reference proteome</keyword>
<evidence type="ECO:0000256" key="2">
    <source>
        <dbReference type="ARBA" id="ARBA00008024"/>
    </source>
</evidence>
<dbReference type="CDD" id="cd12360">
    <property type="entry name" value="RRM_cwf2"/>
    <property type="match status" value="1"/>
</dbReference>
<dbReference type="Gene3D" id="3.30.70.330">
    <property type="match status" value="1"/>
</dbReference>
<name>A0AAW2ZF91_9EUKA</name>
<reference evidence="17 18" key="1">
    <citation type="submission" date="2024-03" db="EMBL/GenBank/DDBJ databases">
        <title>The Acrasis kona genome and developmental transcriptomes reveal deep origins of eukaryotic multicellular pathways.</title>
        <authorList>
            <person name="Sheikh S."/>
            <person name="Fu C.-J."/>
            <person name="Brown M.W."/>
            <person name="Baldauf S.L."/>
        </authorList>
    </citation>
    <scope>NUCLEOTIDE SEQUENCE [LARGE SCALE GENOMIC DNA]</scope>
    <source>
        <strain evidence="17 18">ATCC MYA-3509</strain>
    </source>
</reference>
<keyword evidence="6 13" id="KW-0863">Zinc-finger</keyword>
<dbReference type="InterPro" id="IPR036855">
    <property type="entry name" value="Znf_CCCH_sf"/>
</dbReference>
<evidence type="ECO:0000259" key="16">
    <source>
        <dbReference type="PROSITE" id="PS50103"/>
    </source>
</evidence>
<dbReference type="PROSITE" id="PS50103">
    <property type="entry name" value="ZF_C3H1"/>
    <property type="match status" value="1"/>
</dbReference>
<dbReference type="SMART" id="SM00360">
    <property type="entry name" value="RRM"/>
    <property type="match status" value="1"/>
</dbReference>
<dbReference type="GO" id="GO:0000974">
    <property type="term" value="C:Prp19 complex"/>
    <property type="evidence" value="ECO:0007669"/>
    <property type="project" value="TreeGrafter"/>
</dbReference>
<feature type="region of interest" description="Disordered" evidence="14">
    <location>
        <begin position="347"/>
        <end position="373"/>
    </location>
</feature>
<evidence type="ECO:0000256" key="7">
    <source>
        <dbReference type="ARBA" id="ARBA00022833"/>
    </source>
</evidence>
<dbReference type="InterPro" id="IPR039171">
    <property type="entry name" value="Cwc2/Slt11"/>
</dbReference>
<dbReference type="SUPFAM" id="SSF54928">
    <property type="entry name" value="RNA-binding domain, RBD"/>
    <property type="match status" value="1"/>
</dbReference>
<evidence type="ECO:0000256" key="9">
    <source>
        <dbReference type="ARBA" id="ARBA00023187"/>
    </source>
</evidence>
<dbReference type="PROSITE" id="PS50102">
    <property type="entry name" value="RRM"/>
    <property type="match status" value="1"/>
</dbReference>
<evidence type="ECO:0000256" key="3">
    <source>
        <dbReference type="ARBA" id="ARBA00022664"/>
    </source>
</evidence>
<dbReference type="InterPro" id="IPR035979">
    <property type="entry name" value="RBD_domain_sf"/>
</dbReference>
<dbReference type="GO" id="GO:0071007">
    <property type="term" value="C:U2-type catalytic step 2 spliceosome"/>
    <property type="evidence" value="ECO:0007669"/>
    <property type="project" value="TreeGrafter"/>
</dbReference>
<comment type="similarity">
    <text evidence="2">Belongs to the RRM CWC2 family.</text>
</comment>
<keyword evidence="11" id="KW-0131">Cell cycle</keyword>
<keyword evidence="7 13" id="KW-0862">Zinc</keyword>
<dbReference type="Proteomes" id="UP001431209">
    <property type="component" value="Unassembled WGS sequence"/>
</dbReference>
<keyword evidence="3" id="KW-0507">mRNA processing</keyword>
<dbReference type="SUPFAM" id="SSF90229">
    <property type="entry name" value="CCCH zinc finger"/>
    <property type="match status" value="1"/>
</dbReference>
<accession>A0AAW2ZF91</accession>
<dbReference type="GO" id="GO:0036002">
    <property type="term" value="F:pre-mRNA binding"/>
    <property type="evidence" value="ECO:0007669"/>
    <property type="project" value="TreeGrafter"/>
</dbReference>
<evidence type="ECO:0000256" key="6">
    <source>
        <dbReference type="ARBA" id="ARBA00022771"/>
    </source>
</evidence>
<evidence type="ECO:0000313" key="17">
    <source>
        <dbReference type="EMBL" id="KAL0488044.1"/>
    </source>
</evidence>
<feature type="domain" description="RRM" evidence="15">
    <location>
        <begin position="151"/>
        <end position="227"/>
    </location>
</feature>
<dbReference type="InterPro" id="IPR000571">
    <property type="entry name" value="Znf_CCCH"/>
</dbReference>
<evidence type="ECO:0000256" key="4">
    <source>
        <dbReference type="ARBA" id="ARBA00022723"/>
    </source>
</evidence>
<dbReference type="FunFam" id="3.30.70.330:FF:000502">
    <property type="entry name" value="Pre-mRNA-splicing factor cwc2, putative"/>
    <property type="match status" value="1"/>
</dbReference>
<evidence type="ECO:0000256" key="5">
    <source>
        <dbReference type="ARBA" id="ARBA00022728"/>
    </source>
</evidence>
<feature type="region of interest" description="Disordered" evidence="14">
    <location>
        <begin position="286"/>
        <end position="311"/>
    </location>
</feature>
<comment type="subcellular location">
    <subcellularLocation>
        <location evidence="1">Nucleus</location>
    </subcellularLocation>
</comment>
<dbReference type="GO" id="GO:0071006">
    <property type="term" value="C:U2-type catalytic step 1 spliceosome"/>
    <property type="evidence" value="ECO:0007669"/>
    <property type="project" value="TreeGrafter"/>
</dbReference>
<feature type="region of interest" description="Disordered" evidence="14">
    <location>
        <begin position="1"/>
        <end position="20"/>
    </location>
</feature>
<protein>
    <submittedName>
        <fullName evidence="17">Pre-mRNA-splicing factor cwc2</fullName>
    </submittedName>
</protein>
<sequence>MSDQPNQNTKTKTPAPKNGVKKIRKARIQVAKRKNLNLQREEGGGDYNIWYHKYIGQNRERNKTAEPASTRCNIMKDSGWTVGCTLKDPHFCLYFARGSCDKGPECNFLHRLPTESDVNRIPITKDCFGRDKFANDRDDMGGVGTFSRDNRTIYISNLKNNEGVDLDEAVIRHFKEWGELEYVRVFPEKCCAFIKYKNRLCTEFCKEAMLNQALDGDEVIEIRWATDDPNPIAAKRNALELREKLIKKIESDGVSTTNLSFNYPKDYKPEETKLPEELEAVHQEYQEFQKQSTGEVDTPSNQTDATPTQEIPQRYQTAEELREQLEYGNYLQKSAIQTQVLLDSRRQQDQHIQEQRQVLNSNVADPYPNTEAQYNNNQMTQQQYDEYVKQYYENYYKFYGQLQNQLQGNK</sequence>
<feature type="compositionally biased region" description="Polar residues" evidence="14">
    <location>
        <begin position="1"/>
        <end position="12"/>
    </location>
</feature>
<dbReference type="GO" id="GO:0008270">
    <property type="term" value="F:zinc ion binding"/>
    <property type="evidence" value="ECO:0007669"/>
    <property type="project" value="UniProtKB-KW"/>
</dbReference>
<keyword evidence="4 13" id="KW-0479">Metal-binding</keyword>
<evidence type="ECO:0000259" key="15">
    <source>
        <dbReference type="PROSITE" id="PS50102"/>
    </source>
</evidence>
<dbReference type="InterPro" id="IPR012677">
    <property type="entry name" value="Nucleotide-bd_a/b_plait_sf"/>
</dbReference>